<evidence type="ECO:0000256" key="7">
    <source>
        <dbReference type="ARBA" id="ARBA00033000"/>
    </source>
</evidence>
<organism evidence="11">
    <name type="scientific">alpha proteobacterium NT18-17</name>
    <dbReference type="NCBI Taxonomy" id="1778876"/>
    <lineage>
        <taxon>Bacteria</taxon>
        <taxon>Pseudomonadati</taxon>
        <taxon>Pseudomonadota</taxon>
        <taxon>Alphaproteobacteria</taxon>
    </lineage>
</organism>
<dbReference type="SUPFAM" id="SSF51445">
    <property type="entry name" value="(Trans)glycosidases"/>
    <property type="match status" value="1"/>
</dbReference>
<reference evidence="11" key="1">
    <citation type="journal article" date="2016" name="BMC Genomics">
        <title>A multi-substrate approach for functional metagenomics-based screening for (hemi)cellulases in two wheat straw-degrading microbial consortia unveils novel thermoalkaliphilic enzymes.</title>
        <authorList>
            <person name="Maruthamuthu M."/>
            <person name="Jimenez D.J."/>
            <person name="Stevens P."/>
            <person name="van Elsas J.D."/>
        </authorList>
    </citation>
    <scope>NUCLEOTIDE SEQUENCE</scope>
    <source>
        <strain evidence="11">NT18-17Contig1</strain>
    </source>
</reference>
<evidence type="ECO:0000256" key="5">
    <source>
        <dbReference type="ARBA" id="ARBA00023295"/>
    </source>
</evidence>
<dbReference type="InterPro" id="IPR015883">
    <property type="entry name" value="Glyco_hydro_20_cat"/>
</dbReference>
<dbReference type="InterPro" id="IPR025705">
    <property type="entry name" value="Beta_hexosaminidase_sua/sub"/>
</dbReference>
<feature type="active site" description="Proton donor" evidence="8">
    <location>
        <position position="447"/>
    </location>
</feature>
<comment type="catalytic activity">
    <reaction evidence="1">
        <text>Hydrolysis of terminal non-reducing N-acetyl-D-hexosamine residues in N-acetyl-beta-D-hexosaminides.</text>
        <dbReference type="EC" id="3.2.1.52"/>
    </reaction>
</comment>
<dbReference type="GO" id="GO:0016020">
    <property type="term" value="C:membrane"/>
    <property type="evidence" value="ECO:0007669"/>
    <property type="project" value="TreeGrafter"/>
</dbReference>
<evidence type="ECO:0000256" key="4">
    <source>
        <dbReference type="ARBA" id="ARBA00022801"/>
    </source>
</evidence>
<dbReference type="EC" id="3.2.1.52" evidence="3"/>
<gene>
    <name evidence="11" type="primary">hexB</name>
</gene>
<dbReference type="PANTHER" id="PTHR22600:SF57">
    <property type="entry name" value="BETA-N-ACETYLHEXOSAMINIDASE"/>
    <property type="match status" value="1"/>
</dbReference>
<evidence type="ECO:0000256" key="2">
    <source>
        <dbReference type="ARBA" id="ARBA00006285"/>
    </source>
</evidence>
<dbReference type="Pfam" id="PF00728">
    <property type="entry name" value="Glyco_hydro_20"/>
    <property type="match status" value="1"/>
</dbReference>
<evidence type="ECO:0000256" key="8">
    <source>
        <dbReference type="PIRSR" id="PIRSR625705-1"/>
    </source>
</evidence>
<dbReference type="InterPro" id="IPR017853">
    <property type="entry name" value="GH"/>
</dbReference>
<evidence type="ECO:0000256" key="1">
    <source>
        <dbReference type="ARBA" id="ARBA00001231"/>
    </source>
</evidence>
<keyword evidence="4 11" id="KW-0378">Hydrolase</keyword>
<evidence type="ECO:0000256" key="3">
    <source>
        <dbReference type="ARBA" id="ARBA00012663"/>
    </source>
</evidence>
<evidence type="ECO:0000313" key="11">
    <source>
        <dbReference type="EMBL" id="AMK07555.1"/>
    </source>
</evidence>
<evidence type="ECO:0000256" key="6">
    <source>
        <dbReference type="ARBA" id="ARBA00030512"/>
    </source>
</evidence>
<comment type="similarity">
    <text evidence="2">Belongs to the glycosyl hydrolase 20 family.</text>
</comment>
<dbReference type="Pfam" id="PF02838">
    <property type="entry name" value="Glyco_hydro_20b"/>
    <property type="match status" value="1"/>
</dbReference>
<protein>
    <recommendedName>
        <fullName evidence="3">beta-N-acetylhexosaminidase</fullName>
        <ecNumber evidence="3">3.2.1.52</ecNumber>
    </recommendedName>
    <alternativeName>
        <fullName evidence="6">Beta-N-acetylhexosaminidase</fullName>
    </alternativeName>
    <alternativeName>
        <fullName evidence="7">N-acetyl-beta-glucosaminidase</fullName>
    </alternativeName>
</protein>
<dbReference type="InterPro" id="IPR015882">
    <property type="entry name" value="HEX_bac_N"/>
</dbReference>
<dbReference type="GO" id="GO:0005975">
    <property type="term" value="P:carbohydrate metabolic process"/>
    <property type="evidence" value="ECO:0007669"/>
    <property type="project" value="InterPro"/>
</dbReference>
<dbReference type="GO" id="GO:0030203">
    <property type="term" value="P:glycosaminoglycan metabolic process"/>
    <property type="evidence" value="ECO:0007669"/>
    <property type="project" value="TreeGrafter"/>
</dbReference>
<dbReference type="PANTHER" id="PTHR22600">
    <property type="entry name" value="BETA-HEXOSAMINIDASE"/>
    <property type="match status" value="1"/>
</dbReference>
<name>A0A126QG76_9PROT</name>
<dbReference type="InterPro" id="IPR029018">
    <property type="entry name" value="Hex-like_dom2"/>
</dbReference>
<evidence type="ECO:0000259" key="10">
    <source>
        <dbReference type="Pfam" id="PF02838"/>
    </source>
</evidence>
<feature type="domain" description="Glycoside hydrolase family 20 catalytic" evidence="9">
    <location>
        <begin position="275"/>
        <end position="618"/>
    </location>
</feature>
<dbReference type="CDD" id="cd06563">
    <property type="entry name" value="GH20_chitobiase-like"/>
    <property type="match status" value="1"/>
</dbReference>
<dbReference type="GO" id="GO:0004563">
    <property type="term" value="F:beta-N-acetylhexosaminidase activity"/>
    <property type="evidence" value="ECO:0007669"/>
    <property type="project" value="UniProtKB-EC"/>
</dbReference>
<dbReference type="Gene3D" id="3.20.20.80">
    <property type="entry name" value="Glycosidases"/>
    <property type="match status" value="1"/>
</dbReference>
<dbReference type="Gene3D" id="3.30.379.10">
    <property type="entry name" value="Chitobiase/beta-hexosaminidase domain 2-like"/>
    <property type="match status" value="1"/>
</dbReference>
<keyword evidence="5 11" id="KW-0326">Glycosidase</keyword>
<dbReference type="AlphaFoldDB" id="A0A126QG76"/>
<accession>A0A126QG76</accession>
<evidence type="ECO:0000259" key="9">
    <source>
        <dbReference type="Pfam" id="PF00728"/>
    </source>
</evidence>
<dbReference type="PRINTS" id="PR00738">
    <property type="entry name" value="GLHYDRLASE20"/>
</dbReference>
<sequence length="642" mass="69647">MASDWYGYVVESEWTSTDLGWGTSSYRITLINRTEQPLAGFRLGMSGPALVVKDEPVTNWSIVYKLSNYCEIAPPPGLVLAPGESWTASVALSFPLKHWTDGAVTAMVVTSDGKAHAALTRPAGNAGSTMPLKRGVMPMPVAVPGVAPYAIVPWPNAVAASGNRTAPSGFDIGGHDGVAGRFADLVDHLFPGEGLVRDAAEGGYPVALELGGDFAAEAYALGFAADRASVRAATETGLLYGLITLGQMLRGARLHPQSFTFPTAGAITDAPGLGWRGCHFDVSRQFFSSAEVRQFLRTMAWNKLNRFHWHLSDDESWRVEIDAYPELTSKAAWRGHGMTIPPLLGSGPERSGGYYTKDVVRQIVALAQGLGIETVPEIDVPGHCYALIQTISALRDQGENGQYFSIQFFDNNSLNPSLDKVYAVIQTIFAELIELFPAPWFHVGADEVPHDAWDSSPQAQALMGKVGGTEARNLQAYFLQRLQAWLTSMGKVTGAWEEASEGGGIDKANSYLVGWRNVEANQRLAGEGYDVVVAPAQRYYLDMANGPDWHEPGASWAGWSSPEMTYAFVPDAGWSDAERAHLIGIQGAIWCEPMTERGAFDRLVYPRLSAIAETGWTRAENKSWARFKGSVGLMPSLYGMKE</sequence>
<proteinExistence type="inferred from homology"/>
<dbReference type="SUPFAM" id="SSF55545">
    <property type="entry name" value="beta-N-acetylhexosaminidase-like domain"/>
    <property type="match status" value="1"/>
</dbReference>
<feature type="domain" description="Beta-hexosaminidase bacterial type N-terminal" evidence="10">
    <location>
        <begin position="151"/>
        <end position="270"/>
    </location>
</feature>
<dbReference type="EMBL" id="KU505146">
    <property type="protein sequence ID" value="AMK07555.1"/>
    <property type="molecule type" value="Genomic_DNA"/>
</dbReference>